<dbReference type="Pfam" id="PF00664">
    <property type="entry name" value="ABC_membrane"/>
    <property type="match status" value="1"/>
</dbReference>
<dbReference type="CDD" id="cd18541">
    <property type="entry name" value="ABC_6TM_TmrB_like"/>
    <property type="match status" value="1"/>
</dbReference>
<feature type="transmembrane region" description="Helical" evidence="9">
    <location>
        <begin position="258"/>
        <end position="276"/>
    </location>
</feature>
<evidence type="ECO:0000256" key="5">
    <source>
        <dbReference type="ARBA" id="ARBA00022741"/>
    </source>
</evidence>
<dbReference type="InterPro" id="IPR036640">
    <property type="entry name" value="ABC1_TM_sf"/>
</dbReference>
<keyword evidence="13" id="KW-1185">Reference proteome</keyword>
<dbReference type="GO" id="GO:0016887">
    <property type="term" value="F:ATP hydrolysis activity"/>
    <property type="evidence" value="ECO:0007669"/>
    <property type="project" value="InterPro"/>
</dbReference>
<keyword evidence="4 9" id="KW-0812">Transmembrane</keyword>
<keyword evidence="8 9" id="KW-0472">Membrane</keyword>
<dbReference type="PROSITE" id="PS00211">
    <property type="entry name" value="ABC_TRANSPORTER_1"/>
    <property type="match status" value="1"/>
</dbReference>
<comment type="subcellular location">
    <subcellularLocation>
        <location evidence="1">Cell membrane</location>
        <topology evidence="1">Multi-pass membrane protein</topology>
    </subcellularLocation>
</comment>
<feature type="transmembrane region" description="Helical" evidence="9">
    <location>
        <begin position="134"/>
        <end position="158"/>
    </location>
</feature>
<keyword evidence="2" id="KW-0813">Transport</keyword>
<dbReference type="SMART" id="SM00382">
    <property type="entry name" value="AAA"/>
    <property type="match status" value="1"/>
</dbReference>
<sequence>MKILENEESFMLTIFWSYIKKHPYIYSLATVFALLSSGLAIVPNYLIQRFIDAMVNETLTNQNLGTYLALFLVSIVLIYLVDITWVVLLFSQSYRYQNTLRKQLYQRLLQLRTPFYERFRSGDLMTRMTSDIEFLGDTIGYGFMLIVSNVTWALSIFTIMVVTISWQATVISTLPLVLFAWAVFKLWQKVDVLYEANRDAVATLSNEVLEVVDGVRVMRAYGKKELEQTRFQKRTSEVLEKANHLVLYNGAVGPIAKLFTGLSMALGLMYSGYLISQGQMTIGQLISFQIYLGMLSGSIWGLSDIVLVYQQGNVSFRKVEEILTADDLVEKNGHQPLTGIENITFSDYSFQYPTSDTPTIQKINLDIQQGETLGIVGPTGSGKTTLIRQLLRQYPASSTGNLQINQQEIQHYAISDLEKLIGYVPQEHVLFSKNVAYNIGFGKHHATDEDILDVVASADFTKDVARMPEGLETLIGEKGVSISGGQKQRISIARGLIRQPELLILDDSLSAVDAKTEQAIIENIQAIRKNKTTIIITHRLSAVANAQKVIVMDQGAITEYGTPDALLRQKGWYYQQHLKQQLEDNQHENI</sequence>
<dbReference type="GO" id="GO:0005524">
    <property type="term" value="F:ATP binding"/>
    <property type="evidence" value="ECO:0007669"/>
    <property type="project" value="UniProtKB-KW"/>
</dbReference>
<dbReference type="InterPro" id="IPR017871">
    <property type="entry name" value="ABC_transporter-like_CS"/>
</dbReference>
<dbReference type="InterPro" id="IPR039421">
    <property type="entry name" value="Type_1_exporter"/>
</dbReference>
<dbReference type="GO" id="GO:0015421">
    <property type="term" value="F:ABC-type oligopeptide transporter activity"/>
    <property type="evidence" value="ECO:0007669"/>
    <property type="project" value="TreeGrafter"/>
</dbReference>
<feature type="domain" description="ABC transmembrane type-1" evidence="11">
    <location>
        <begin position="28"/>
        <end position="311"/>
    </location>
</feature>
<feature type="transmembrane region" description="Helical" evidence="9">
    <location>
        <begin position="288"/>
        <end position="309"/>
    </location>
</feature>
<dbReference type="PROSITE" id="PS50929">
    <property type="entry name" value="ABC_TM1F"/>
    <property type="match status" value="1"/>
</dbReference>
<dbReference type="FunFam" id="3.40.50.300:FF:000221">
    <property type="entry name" value="Multidrug ABC transporter ATP-binding protein"/>
    <property type="match status" value="1"/>
</dbReference>
<dbReference type="InterPro" id="IPR011527">
    <property type="entry name" value="ABC1_TM_dom"/>
</dbReference>
<keyword evidence="5" id="KW-0547">Nucleotide-binding</keyword>
<dbReference type="InterPro" id="IPR003593">
    <property type="entry name" value="AAA+_ATPase"/>
</dbReference>
<evidence type="ECO:0000259" key="10">
    <source>
        <dbReference type="PROSITE" id="PS50893"/>
    </source>
</evidence>
<evidence type="ECO:0000256" key="2">
    <source>
        <dbReference type="ARBA" id="ARBA00022448"/>
    </source>
</evidence>
<feature type="transmembrane region" description="Helical" evidence="9">
    <location>
        <begin position="67"/>
        <end position="91"/>
    </location>
</feature>
<evidence type="ECO:0000256" key="4">
    <source>
        <dbReference type="ARBA" id="ARBA00022692"/>
    </source>
</evidence>
<evidence type="ECO:0000313" key="12">
    <source>
        <dbReference type="EMBL" id="OJG11557.1"/>
    </source>
</evidence>
<dbReference type="PROSITE" id="PS50893">
    <property type="entry name" value="ABC_TRANSPORTER_2"/>
    <property type="match status" value="1"/>
</dbReference>
<dbReference type="PANTHER" id="PTHR43394">
    <property type="entry name" value="ATP-DEPENDENT PERMEASE MDL1, MITOCHONDRIAL"/>
    <property type="match status" value="1"/>
</dbReference>
<gene>
    <name evidence="12" type="ORF">RU93_GL001552</name>
</gene>
<dbReference type="Gene3D" id="3.40.50.300">
    <property type="entry name" value="P-loop containing nucleotide triphosphate hydrolases"/>
    <property type="match status" value="1"/>
</dbReference>
<keyword evidence="3" id="KW-1003">Cell membrane</keyword>
<dbReference type="PANTHER" id="PTHR43394:SF1">
    <property type="entry name" value="ATP-BINDING CASSETTE SUB-FAMILY B MEMBER 10, MITOCHONDRIAL"/>
    <property type="match status" value="1"/>
</dbReference>
<keyword evidence="6" id="KW-0067">ATP-binding</keyword>
<dbReference type="GO" id="GO:0005886">
    <property type="term" value="C:plasma membrane"/>
    <property type="evidence" value="ECO:0007669"/>
    <property type="project" value="UniProtKB-SubCell"/>
</dbReference>
<evidence type="ECO:0000313" key="13">
    <source>
        <dbReference type="Proteomes" id="UP000182149"/>
    </source>
</evidence>
<keyword evidence="7 9" id="KW-1133">Transmembrane helix</keyword>
<evidence type="ECO:0000256" key="9">
    <source>
        <dbReference type="SAM" id="Phobius"/>
    </source>
</evidence>
<dbReference type="InterPro" id="IPR003439">
    <property type="entry name" value="ABC_transporter-like_ATP-bd"/>
</dbReference>
<comment type="caution">
    <text evidence="12">The sequence shown here is derived from an EMBL/GenBank/DDBJ whole genome shotgun (WGS) entry which is preliminary data.</text>
</comment>
<feature type="transmembrane region" description="Helical" evidence="9">
    <location>
        <begin position="164"/>
        <end position="184"/>
    </location>
</feature>
<name>A0A1L8QVM5_9ENTE</name>
<evidence type="ECO:0008006" key="14">
    <source>
        <dbReference type="Google" id="ProtNLM"/>
    </source>
</evidence>
<organism evidence="12 13">
    <name type="scientific">Enterococcus aquimarinus</name>
    <dbReference type="NCBI Taxonomy" id="328396"/>
    <lineage>
        <taxon>Bacteria</taxon>
        <taxon>Bacillati</taxon>
        <taxon>Bacillota</taxon>
        <taxon>Bacilli</taxon>
        <taxon>Lactobacillales</taxon>
        <taxon>Enterococcaceae</taxon>
        <taxon>Enterococcus</taxon>
    </lineage>
</organism>
<reference evidence="12 13" key="1">
    <citation type="submission" date="2014-12" db="EMBL/GenBank/DDBJ databases">
        <title>Draft genome sequences of 29 type strains of Enterococci.</title>
        <authorList>
            <person name="Zhong Z."/>
            <person name="Sun Z."/>
            <person name="Liu W."/>
            <person name="Zhang W."/>
            <person name="Zhang H."/>
        </authorList>
    </citation>
    <scope>NUCLEOTIDE SEQUENCE [LARGE SCALE GENOMIC DNA]</scope>
    <source>
        <strain evidence="12 13">DSM 17690</strain>
    </source>
</reference>
<evidence type="ECO:0000256" key="6">
    <source>
        <dbReference type="ARBA" id="ARBA00022840"/>
    </source>
</evidence>
<proteinExistence type="predicted"/>
<accession>A0A1L8QVM5</accession>
<evidence type="ECO:0000256" key="1">
    <source>
        <dbReference type="ARBA" id="ARBA00004651"/>
    </source>
</evidence>
<dbReference type="STRING" id="328396.RU93_GL001552"/>
<feature type="transmembrane region" description="Helical" evidence="9">
    <location>
        <begin position="24"/>
        <end position="47"/>
    </location>
</feature>
<dbReference type="Gene3D" id="1.20.1560.10">
    <property type="entry name" value="ABC transporter type 1, transmembrane domain"/>
    <property type="match status" value="1"/>
</dbReference>
<dbReference type="EMBL" id="JXKD01000003">
    <property type="protein sequence ID" value="OJG11557.1"/>
    <property type="molecule type" value="Genomic_DNA"/>
</dbReference>
<protein>
    <recommendedName>
        <fullName evidence="14">ABC transporter ATP-binding protein</fullName>
    </recommendedName>
</protein>
<dbReference type="SUPFAM" id="SSF52540">
    <property type="entry name" value="P-loop containing nucleoside triphosphate hydrolases"/>
    <property type="match status" value="1"/>
</dbReference>
<feature type="domain" description="ABC transporter" evidence="10">
    <location>
        <begin position="343"/>
        <end position="579"/>
    </location>
</feature>
<evidence type="ECO:0000256" key="3">
    <source>
        <dbReference type="ARBA" id="ARBA00022475"/>
    </source>
</evidence>
<dbReference type="SUPFAM" id="SSF90123">
    <property type="entry name" value="ABC transporter transmembrane region"/>
    <property type="match status" value="1"/>
</dbReference>
<evidence type="ECO:0000256" key="8">
    <source>
        <dbReference type="ARBA" id="ARBA00023136"/>
    </source>
</evidence>
<evidence type="ECO:0000256" key="7">
    <source>
        <dbReference type="ARBA" id="ARBA00022989"/>
    </source>
</evidence>
<dbReference type="AlphaFoldDB" id="A0A1L8QVM5"/>
<dbReference type="Proteomes" id="UP000182149">
    <property type="component" value="Unassembled WGS sequence"/>
</dbReference>
<evidence type="ECO:0000259" key="11">
    <source>
        <dbReference type="PROSITE" id="PS50929"/>
    </source>
</evidence>
<dbReference type="Pfam" id="PF00005">
    <property type="entry name" value="ABC_tran"/>
    <property type="match status" value="1"/>
</dbReference>
<dbReference type="InterPro" id="IPR027417">
    <property type="entry name" value="P-loop_NTPase"/>
</dbReference>